<dbReference type="RefSeq" id="WP_163916137.1">
    <property type="nucleotide sequence ID" value="NZ_AP022592.1"/>
</dbReference>
<evidence type="ECO:0000313" key="2">
    <source>
        <dbReference type="EMBL" id="BBY46645.1"/>
    </source>
</evidence>
<gene>
    <name evidence="2" type="ORF">MARA_00750</name>
</gene>
<feature type="domain" description="Glucose-methanol-choline oxidoreductase C-terminal" evidence="1">
    <location>
        <begin position="9"/>
        <end position="39"/>
    </location>
</feature>
<keyword evidence="3" id="KW-1185">Reference proteome</keyword>
<dbReference type="GO" id="GO:0016614">
    <property type="term" value="F:oxidoreductase activity, acting on CH-OH group of donors"/>
    <property type="evidence" value="ECO:0007669"/>
    <property type="project" value="InterPro"/>
</dbReference>
<accession>A0A7I7RS33</accession>
<dbReference type="InterPro" id="IPR007867">
    <property type="entry name" value="GMC_OxRtase_C"/>
</dbReference>
<keyword evidence="2" id="KW-0614">Plasmid</keyword>
<dbReference type="SUPFAM" id="SSF51905">
    <property type="entry name" value="FAD/NAD(P)-binding domain"/>
    <property type="match status" value="1"/>
</dbReference>
<protein>
    <recommendedName>
        <fullName evidence="1">Glucose-methanol-choline oxidoreductase C-terminal domain-containing protein</fullName>
    </recommendedName>
</protein>
<name>A0A7I7RS33_9MYCO</name>
<evidence type="ECO:0000259" key="1">
    <source>
        <dbReference type="Pfam" id="PF05199"/>
    </source>
</evidence>
<dbReference type="AlphaFoldDB" id="A0A7I7RS33"/>
<evidence type="ECO:0000313" key="3">
    <source>
        <dbReference type="Proteomes" id="UP000467428"/>
    </source>
</evidence>
<reference evidence="2 3" key="1">
    <citation type="journal article" date="2019" name="Emerg. Microbes Infect.">
        <title>Comprehensive subspecies identification of 175 nontuberculous mycobacteria species based on 7547 genomic profiles.</title>
        <authorList>
            <person name="Matsumoto Y."/>
            <person name="Kinjo T."/>
            <person name="Motooka D."/>
            <person name="Nabeya D."/>
            <person name="Jung N."/>
            <person name="Uechi K."/>
            <person name="Horii T."/>
            <person name="Iida T."/>
            <person name="Fujita J."/>
            <person name="Nakamura S."/>
        </authorList>
    </citation>
    <scope>NUCLEOTIDE SEQUENCE [LARGE SCALE GENOMIC DNA]</scope>
    <source>
        <strain evidence="2 3">JCM 18538</strain>
        <plasmid evidence="2">pJCM18538</plasmid>
    </source>
</reference>
<dbReference type="InterPro" id="IPR036188">
    <property type="entry name" value="FAD/NAD-bd_sf"/>
</dbReference>
<sequence>MEGQCAVSVACCPNLFIADGSVMVTGGAVNPTATITALALRSAEHLADTARSMAAQV</sequence>
<dbReference type="Gene3D" id="3.50.50.60">
    <property type="entry name" value="FAD/NAD(P)-binding domain"/>
    <property type="match status" value="1"/>
</dbReference>
<dbReference type="Proteomes" id="UP000467428">
    <property type="component" value="Plasmid pJCM18538"/>
</dbReference>
<dbReference type="KEGG" id="marz:MARA_00750"/>
<geneLocation type="plasmid" evidence="2">
    <name>pJCM18538</name>
</geneLocation>
<dbReference type="Pfam" id="PF05199">
    <property type="entry name" value="GMC_oxred_C"/>
    <property type="match status" value="1"/>
</dbReference>
<proteinExistence type="predicted"/>
<organism evidence="2 3">
    <name type="scientific">Mycolicibacterium arabiense</name>
    <dbReference type="NCBI Taxonomy" id="1286181"/>
    <lineage>
        <taxon>Bacteria</taxon>
        <taxon>Bacillati</taxon>
        <taxon>Actinomycetota</taxon>
        <taxon>Actinomycetes</taxon>
        <taxon>Mycobacteriales</taxon>
        <taxon>Mycobacteriaceae</taxon>
        <taxon>Mycolicibacterium</taxon>
    </lineage>
</organism>
<dbReference type="EMBL" id="AP022592">
    <property type="protein sequence ID" value="BBY46645.1"/>
    <property type="molecule type" value="Genomic_DNA"/>
</dbReference>